<dbReference type="SUPFAM" id="SSF56784">
    <property type="entry name" value="HAD-like"/>
    <property type="match status" value="1"/>
</dbReference>
<evidence type="ECO:0000313" key="2">
    <source>
        <dbReference type="EMBL" id="CAJ1393839.1"/>
    </source>
</evidence>
<protein>
    <recommendedName>
        <fullName evidence="1">Aminoglycoside phosphotransferase domain-containing protein</fullName>
    </recommendedName>
</protein>
<evidence type="ECO:0000313" key="3">
    <source>
        <dbReference type="Proteomes" id="UP001178507"/>
    </source>
</evidence>
<dbReference type="InterPro" id="IPR029044">
    <property type="entry name" value="Nucleotide-diphossugar_trans"/>
</dbReference>
<dbReference type="SUPFAM" id="SSF56112">
    <property type="entry name" value="Protein kinase-like (PK-like)"/>
    <property type="match status" value="1"/>
</dbReference>
<dbReference type="AlphaFoldDB" id="A0AA36IUN0"/>
<keyword evidence="3" id="KW-1185">Reference proteome</keyword>
<reference evidence="2" key="1">
    <citation type="submission" date="2023-08" db="EMBL/GenBank/DDBJ databases">
        <authorList>
            <person name="Chen Y."/>
            <person name="Shah S."/>
            <person name="Dougan E. K."/>
            <person name="Thang M."/>
            <person name="Chan C."/>
        </authorList>
    </citation>
    <scope>NUCLEOTIDE SEQUENCE</scope>
</reference>
<dbReference type="Proteomes" id="UP001178507">
    <property type="component" value="Unassembled WGS sequence"/>
</dbReference>
<dbReference type="InterPro" id="IPR011009">
    <property type="entry name" value="Kinase-like_dom_sf"/>
</dbReference>
<dbReference type="InterPro" id="IPR002575">
    <property type="entry name" value="Aminoglycoside_PTrfase"/>
</dbReference>
<dbReference type="Gene3D" id="3.40.50.1000">
    <property type="entry name" value="HAD superfamily/HAD-like"/>
    <property type="match status" value="1"/>
</dbReference>
<dbReference type="SUPFAM" id="SSF53448">
    <property type="entry name" value="Nucleotide-diphospho-sugar transferases"/>
    <property type="match status" value="1"/>
</dbReference>
<dbReference type="InterPro" id="IPR027417">
    <property type="entry name" value="P-loop_NTPase"/>
</dbReference>
<dbReference type="Pfam" id="PF08282">
    <property type="entry name" value="Hydrolase_3"/>
    <property type="match status" value="1"/>
</dbReference>
<organism evidence="2 3">
    <name type="scientific">Effrenium voratum</name>
    <dbReference type="NCBI Taxonomy" id="2562239"/>
    <lineage>
        <taxon>Eukaryota</taxon>
        <taxon>Sar</taxon>
        <taxon>Alveolata</taxon>
        <taxon>Dinophyceae</taxon>
        <taxon>Suessiales</taxon>
        <taxon>Symbiodiniaceae</taxon>
        <taxon>Effrenium</taxon>
    </lineage>
</organism>
<dbReference type="InterPro" id="IPR036412">
    <property type="entry name" value="HAD-like_sf"/>
</dbReference>
<dbReference type="Gene3D" id="3.90.550.10">
    <property type="entry name" value="Spore Coat Polysaccharide Biosynthesis Protein SpsA, Chain A"/>
    <property type="match status" value="1"/>
</dbReference>
<dbReference type="Pfam" id="PF01636">
    <property type="entry name" value="APH"/>
    <property type="match status" value="1"/>
</dbReference>
<name>A0AA36IUN0_9DINO</name>
<dbReference type="InterPro" id="IPR023214">
    <property type="entry name" value="HAD_sf"/>
</dbReference>
<evidence type="ECO:0000259" key="1">
    <source>
        <dbReference type="Pfam" id="PF01636"/>
    </source>
</evidence>
<dbReference type="Gene3D" id="3.40.50.300">
    <property type="entry name" value="P-loop containing nucleotide triphosphate hydrolases"/>
    <property type="match status" value="1"/>
</dbReference>
<feature type="domain" description="Aminoglycoside phosphotransferase" evidence="1">
    <location>
        <begin position="438"/>
        <end position="626"/>
    </location>
</feature>
<dbReference type="EMBL" id="CAUJNA010002668">
    <property type="protein sequence ID" value="CAJ1393839.1"/>
    <property type="molecule type" value="Genomic_DNA"/>
</dbReference>
<sequence length="823" mass="91507">MKRRLQAMTHQNSPCGRPVTLDAQQRPLSIVIPMGGSGADFAEAGYRMPKPLVNIVGRPVLLWLLDNLSLTKEDSVFLAVPAAMLRQFDLKKMLARMLPDVVVKIMVLPFETRGWLETVLSITRQMSIKESRNCLVTLDCGTIYHGVDLLHLCRSEEVKHASVFVDLSKVPVSGTGVPRANFSYLKLGEDFKILEVREKSVISSQANCGTYIFSSGTEFRKAAEALLECPEEAAKGGLYASSLMTWMMGRKGETFHGIPVMYEDVAMVSTPPQLEDFVRRVSLGQVSQPASRRFCFDLDGTLVQPKGNSLVGIPAAIELVRQLHKAGHTIIITTSRGMVSGGGADKALADQGKETIDQLEQLGIPYDELHFGKPHADIYVDAQALNSQGDLNRDLGWFLPHMDDALDGAIDARSFNLVRSSGKAHVIKSSAPDVLRGECHWYRSIPPELSCYFPRPVEIQEGEGISSVSSITMEKVQGVTFSHLLTARLLMPEWLRRLVRALHSIHQQQPPPDSKVAQEPKATNAQLCSNYAAKVKKRALEHISLYDSLAEELGVNTRQMADVLLRFLDDFEAEQRSLHAYYIHGDPVFSNIIRTNDDQLVMIDMRGQLGKLITTQGDVHYDLSKVFQSLCGYDFMLLDQVLDEPASESFDSLRAAFWEEVKLLYPEVSHRQVRLLTAAHFFTIVPLHEAAKLPVNLGVAERVFLYGCVDCAYGIDTYLWCTKRIREESGIWAKAAQQRFSGHKLERQMASSLKRLGESWQLAAPFGVFMRHECHAALRSPPPGIDEIASVAKAITETEGFDLVVFDTAPTGDWAEIDLSAPV</sequence>
<comment type="caution">
    <text evidence="2">The sequence shown here is derived from an EMBL/GenBank/DDBJ whole genome shotgun (WGS) entry which is preliminary data.</text>
</comment>
<proteinExistence type="predicted"/>
<accession>A0AA36IUN0</accession>
<gene>
    <name evidence="2" type="ORF">EVOR1521_LOCUS18610</name>
</gene>